<feature type="domain" description="C2H2-type" evidence="14">
    <location>
        <begin position="73"/>
        <end position="101"/>
    </location>
</feature>
<dbReference type="InterPro" id="IPR013087">
    <property type="entry name" value="Znf_C2H2_type"/>
</dbReference>
<dbReference type="Pfam" id="PF00096">
    <property type="entry name" value="zf-C2H2"/>
    <property type="match status" value="2"/>
</dbReference>
<comment type="similarity">
    <text evidence="2">Belongs to the krueppel C2H2-type zinc-finger protein family.</text>
</comment>
<keyword evidence="4" id="KW-0677">Repeat</keyword>
<evidence type="ECO:0000256" key="5">
    <source>
        <dbReference type="ARBA" id="ARBA00022771"/>
    </source>
</evidence>
<keyword evidence="10" id="KW-0539">Nucleus</keyword>
<dbReference type="PANTHER" id="PTHR24388:SF104">
    <property type="entry name" value="AT-RICH BINDING PROTEIN-RELATED"/>
    <property type="match status" value="1"/>
</dbReference>
<dbReference type="PROSITE" id="PS50157">
    <property type="entry name" value="ZINC_FINGER_C2H2_2"/>
    <property type="match status" value="4"/>
</dbReference>
<organism evidence="15 16">
    <name type="scientific">Eumeta variegata</name>
    <name type="common">Bagworm moth</name>
    <name type="synonym">Eumeta japonica</name>
    <dbReference type="NCBI Taxonomy" id="151549"/>
    <lineage>
        <taxon>Eukaryota</taxon>
        <taxon>Metazoa</taxon>
        <taxon>Ecdysozoa</taxon>
        <taxon>Arthropoda</taxon>
        <taxon>Hexapoda</taxon>
        <taxon>Insecta</taxon>
        <taxon>Pterygota</taxon>
        <taxon>Neoptera</taxon>
        <taxon>Endopterygota</taxon>
        <taxon>Lepidoptera</taxon>
        <taxon>Glossata</taxon>
        <taxon>Ditrysia</taxon>
        <taxon>Tineoidea</taxon>
        <taxon>Psychidae</taxon>
        <taxon>Oiketicinae</taxon>
        <taxon>Eumeta</taxon>
    </lineage>
</organism>
<evidence type="ECO:0000256" key="10">
    <source>
        <dbReference type="ARBA" id="ARBA00023242"/>
    </source>
</evidence>
<evidence type="ECO:0000256" key="4">
    <source>
        <dbReference type="ARBA" id="ARBA00022737"/>
    </source>
</evidence>
<keyword evidence="8" id="KW-0238">DNA-binding</keyword>
<comment type="similarity">
    <text evidence="11">Belongs to the snail C2H2-type zinc-finger protein family.</text>
</comment>
<keyword evidence="5 12" id="KW-0863">Zinc-finger</keyword>
<dbReference type="STRING" id="151549.A0A4C1TJJ0"/>
<keyword evidence="6" id="KW-0862">Zinc</keyword>
<name>A0A4C1TJJ0_EUMVA</name>
<dbReference type="Proteomes" id="UP000299102">
    <property type="component" value="Unassembled WGS sequence"/>
</dbReference>
<evidence type="ECO:0000256" key="11">
    <source>
        <dbReference type="ARBA" id="ARBA00037948"/>
    </source>
</evidence>
<keyword evidence="16" id="KW-1185">Reference proteome</keyword>
<keyword evidence="13" id="KW-0732">Signal</keyword>
<evidence type="ECO:0000256" key="13">
    <source>
        <dbReference type="SAM" id="SignalP"/>
    </source>
</evidence>
<gene>
    <name evidence="15" type="primary">ZNF358</name>
    <name evidence="15" type="ORF">EVAR_6913_1</name>
</gene>
<feature type="chain" id="PRO_5020031775" evidence="13">
    <location>
        <begin position="20"/>
        <end position="172"/>
    </location>
</feature>
<dbReference type="GO" id="GO:0000981">
    <property type="term" value="F:DNA-binding transcription factor activity, RNA polymerase II-specific"/>
    <property type="evidence" value="ECO:0007669"/>
    <property type="project" value="TreeGrafter"/>
</dbReference>
<dbReference type="AlphaFoldDB" id="A0A4C1TJJ0"/>
<feature type="domain" description="C2H2-type" evidence="14">
    <location>
        <begin position="44"/>
        <end position="72"/>
    </location>
</feature>
<dbReference type="PROSITE" id="PS00028">
    <property type="entry name" value="ZINC_FINGER_C2H2_1"/>
    <property type="match status" value="4"/>
</dbReference>
<evidence type="ECO:0000256" key="1">
    <source>
        <dbReference type="ARBA" id="ARBA00004123"/>
    </source>
</evidence>
<protein>
    <submittedName>
        <fullName evidence="15">Zinc finger protein 358</fullName>
    </submittedName>
</protein>
<evidence type="ECO:0000256" key="8">
    <source>
        <dbReference type="ARBA" id="ARBA00023125"/>
    </source>
</evidence>
<keyword evidence="3" id="KW-0479">Metal-binding</keyword>
<evidence type="ECO:0000256" key="7">
    <source>
        <dbReference type="ARBA" id="ARBA00023015"/>
    </source>
</evidence>
<evidence type="ECO:0000256" key="3">
    <source>
        <dbReference type="ARBA" id="ARBA00022723"/>
    </source>
</evidence>
<dbReference type="FunFam" id="3.30.160.60:FF:001156">
    <property type="entry name" value="Zinc finger protein 407"/>
    <property type="match status" value="1"/>
</dbReference>
<dbReference type="PANTHER" id="PTHR24388">
    <property type="entry name" value="ZINC FINGER PROTEIN"/>
    <property type="match status" value="1"/>
</dbReference>
<evidence type="ECO:0000313" key="16">
    <source>
        <dbReference type="Proteomes" id="UP000299102"/>
    </source>
</evidence>
<evidence type="ECO:0000256" key="9">
    <source>
        <dbReference type="ARBA" id="ARBA00023163"/>
    </source>
</evidence>
<dbReference type="SMART" id="SM00355">
    <property type="entry name" value="ZnF_C2H2"/>
    <property type="match status" value="4"/>
</dbReference>
<dbReference type="InterPro" id="IPR036236">
    <property type="entry name" value="Znf_C2H2_sf"/>
</dbReference>
<dbReference type="GO" id="GO:0000978">
    <property type="term" value="F:RNA polymerase II cis-regulatory region sequence-specific DNA binding"/>
    <property type="evidence" value="ECO:0007669"/>
    <property type="project" value="TreeGrafter"/>
</dbReference>
<dbReference type="InterPro" id="IPR050527">
    <property type="entry name" value="Snail/Krueppel_Znf"/>
</dbReference>
<accession>A0A4C1TJJ0</accession>
<reference evidence="15 16" key="1">
    <citation type="journal article" date="2019" name="Commun. Biol.">
        <title>The bagworm genome reveals a unique fibroin gene that provides high tensile strength.</title>
        <authorList>
            <person name="Kono N."/>
            <person name="Nakamura H."/>
            <person name="Ohtoshi R."/>
            <person name="Tomita M."/>
            <person name="Numata K."/>
            <person name="Arakawa K."/>
        </authorList>
    </citation>
    <scope>NUCLEOTIDE SEQUENCE [LARGE SCALE GENOMIC DNA]</scope>
</reference>
<comment type="caution">
    <text evidence="15">The sequence shown here is derived from an EMBL/GenBank/DDBJ whole genome shotgun (WGS) entry which is preliminary data.</text>
</comment>
<feature type="signal peptide" evidence="13">
    <location>
        <begin position="1"/>
        <end position="19"/>
    </location>
</feature>
<dbReference type="SUPFAM" id="SSF57667">
    <property type="entry name" value="beta-beta-alpha zinc fingers"/>
    <property type="match status" value="2"/>
</dbReference>
<feature type="domain" description="C2H2-type" evidence="14">
    <location>
        <begin position="103"/>
        <end position="130"/>
    </location>
</feature>
<evidence type="ECO:0000256" key="2">
    <source>
        <dbReference type="ARBA" id="ARBA00006991"/>
    </source>
</evidence>
<dbReference type="Gene3D" id="3.30.160.60">
    <property type="entry name" value="Classic Zinc Finger"/>
    <property type="match status" value="3"/>
</dbReference>
<sequence>MARCLVVGFSCLLLSALRSFKSESTLKQHLRLAAPHVNCDVLPYPCGDCSAKFASARSRAAHRNKVHLHSKPFQCTMCDKAYHSGWALAGHTKYSHEAQERKYACTYCDKKFKRKYVLSHHIRTHTGERPHHCRLCPAAFAQSSVLWRHLRTVHTHPRRPDAPPSENVDDNK</sequence>
<dbReference type="OrthoDB" id="10018191at2759"/>
<evidence type="ECO:0000313" key="15">
    <source>
        <dbReference type="EMBL" id="GBP13568.1"/>
    </source>
</evidence>
<keyword evidence="7" id="KW-0805">Transcription regulation</keyword>
<feature type="domain" description="C2H2-type" evidence="14">
    <location>
        <begin position="131"/>
        <end position="159"/>
    </location>
</feature>
<dbReference type="GO" id="GO:0032502">
    <property type="term" value="P:developmental process"/>
    <property type="evidence" value="ECO:0007669"/>
    <property type="project" value="UniProtKB-ARBA"/>
</dbReference>
<evidence type="ECO:0000256" key="12">
    <source>
        <dbReference type="PROSITE-ProRule" id="PRU00042"/>
    </source>
</evidence>
<evidence type="ECO:0000259" key="14">
    <source>
        <dbReference type="PROSITE" id="PS50157"/>
    </source>
</evidence>
<dbReference type="FunFam" id="3.30.160.60:FF:000202">
    <property type="entry name" value="Zinc finger protein 574"/>
    <property type="match status" value="1"/>
</dbReference>
<dbReference type="EMBL" id="BGZK01000058">
    <property type="protein sequence ID" value="GBP13568.1"/>
    <property type="molecule type" value="Genomic_DNA"/>
</dbReference>
<evidence type="ECO:0000256" key="6">
    <source>
        <dbReference type="ARBA" id="ARBA00022833"/>
    </source>
</evidence>
<comment type="subcellular location">
    <subcellularLocation>
        <location evidence="1">Nucleus</location>
    </subcellularLocation>
</comment>
<dbReference type="GO" id="GO:0008270">
    <property type="term" value="F:zinc ion binding"/>
    <property type="evidence" value="ECO:0007669"/>
    <property type="project" value="UniProtKB-KW"/>
</dbReference>
<dbReference type="GO" id="GO:0005634">
    <property type="term" value="C:nucleus"/>
    <property type="evidence" value="ECO:0007669"/>
    <property type="project" value="UniProtKB-SubCell"/>
</dbReference>
<proteinExistence type="inferred from homology"/>
<keyword evidence="9" id="KW-0804">Transcription</keyword>